<dbReference type="Pfam" id="PF01471">
    <property type="entry name" value="PG_binding_1"/>
    <property type="match status" value="1"/>
</dbReference>
<keyword evidence="3" id="KW-1185">Reference proteome</keyword>
<gene>
    <name evidence="2" type="ORF">AF333_20180</name>
</gene>
<name>A0A0D1XEC2_ANEMI</name>
<sequence length="94" mass="10156">MKKLGFSVGAADGIFGRKTEEAIQAFCTVHGKRGRGSAVGFCNGKATLGKETLETTIIIGEAGYAQSREIAEVLGYNLEWKQATREVIFTKGER</sequence>
<dbReference type="STRING" id="47500.AF333_20180"/>
<organism evidence="2 3">
    <name type="scientific">Aneurinibacillus migulanus</name>
    <name type="common">Bacillus migulanus</name>
    <dbReference type="NCBI Taxonomy" id="47500"/>
    <lineage>
        <taxon>Bacteria</taxon>
        <taxon>Bacillati</taxon>
        <taxon>Bacillota</taxon>
        <taxon>Bacilli</taxon>
        <taxon>Bacillales</taxon>
        <taxon>Paenibacillaceae</taxon>
        <taxon>Aneurinibacillus group</taxon>
        <taxon>Aneurinibacillus</taxon>
    </lineage>
</organism>
<dbReference type="InterPro" id="IPR036366">
    <property type="entry name" value="PGBDSf"/>
</dbReference>
<comment type="caution">
    <text evidence="2">The sequence shown here is derived from an EMBL/GenBank/DDBJ whole genome shotgun (WGS) entry which is preliminary data.</text>
</comment>
<evidence type="ECO:0000313" key="3">
    <source>
        <dbReference type="Proteomes" id="UP000037269"/>
    </source>
</evidence>
<accession>A0A0D1XEC2</accession>
<dbReference type="Proteomes" id="UP000037269">
    <property type="component" value="Unassembled WGS sequence"/>
</dbReference>
<feature type="domain" description="Peptidoglycan binding-like" evidence="1">
    <location>
        <begin position="2"/>
        <end position="26"/>
    </location>
</feature>
<dbReference type="AlphaFoldDB" id="A0A0D1XEC2"/>
<dbReference type="InterPro" id="IPR002477">
    <property type="entry name" value="Peptidoglycan-bd-like"/>
</dbReference>
<reference evidence="2 3" key="1">
    <citation type="submission" date="2015-07" db="EMBL/GenBank/DDBJ databases">
        <title>Fjat-14205 dsm 2895.</title>
        <authorList>
            <person name="Liu B."/>
            <person name="Wang J."/>
            <person name="Zhu Y."/>
            <person name="Liu G."/>
            <person name="Chen Q."/>
            <person name="Chen Z."/>
            <person name="Lan J."/>
            <person name="Che J."/>
            <person name="Ge C."/>
            <person name="Shi H."/>
            <person name="Pan Z."/>
            <person name="Liu X."/>
        </authorList>
    </citation>
    <scope>NUCLEOTIDE SEQUENCE [LARGE SCALE GENOMIC DNA]</scope>
    <source>
        <strain evidence="2 3">DSM 2895</strain>
    </source>
</reference>
<protein>
    <recommendedName>
        <fullName evidence="1">Peptidoglycan binding-like domain-containing protein</fullName>
    </recommendedName>
</protein>
<dbReference type="PATRIC" id="fig|47500.8.peg.4344"/>
<dbReference type="Gene3D" id="1.10.101.10">
    <property type="entry name" value="PGBD-like superfamily/PGBD"/>
    <property type="match status" value="1"/>
</dbReference>
<evidence type="ECO:0000259" key="1">
    <source>
        <dbReference type="Pfam" id="PF01471"/>
    </source>
</evidence>
<dbReference type="EMBL" id="LGUG01000004">
    <property type="protein sequence ID" value="KON97439.1"/>
    <property type="molecule type" value="Genomic_DNA"/>
</dbReference>
<proteinExistence type="predicted"/>
<evidence type="ECO:0000313" key="2">
    <source>
        <dbReference type="EMBL" id="KON97439.1"/>
    </source>
</evidence>